<proteinExistence type="inferred from homology"/>
<evidence type="ECO:0000313" key="4">
    <source>
        <dbReference type="Proteomes" id="UP000076586"/>
    </source>
</evidence>
<accession>A0A170YSW2</accession>
<reference evidence="4" key="1">
    <citation type="submission" date="2016-04" db="EMBL/GenBank/DDBJ databases">
        <title>Draft genome sequence of Paludibacter jiangxiensis strain NM7.</title>
        <authorList>
            <person name="Qiu Y."/>
            <person name="Matsuura N."/>
            <person name="Ohashi A."/>
            <person name="Tourlousse M.D."/>
            <person name="Sekiguchi Y."/>
        </authorList>
    </citation>
    <scope>NUCLEOTIDE SEQUENCE [LARGE SCALE GENOMIC DNA]</scope>
    <source>
        <strain evidence="4">NM7</strain>
    </source>
</reference>
<dbReference type="EMBL" id="BDCR01000001">
    <property type="protein sequence ID" value="GAT62040.1"/>
    <property type="molecule type" value="Genomic_DNA"/>
</dbReference>
<dbReference type="Pfam" id="PF02001">
    <property type="entry name" value="DUF134"/>
    <property type="match status" value="1"/>
</dbReference>
<dbReference type="AlphaFoldDB" id="A0A170YSW2"/>
<keyword evidence="4" id="KW-1185">Reference proteome</keyword>
<dbReference type="Gene3D" id="1.10.10.10">
    <property type="entry name" value="Winged helix-like DNA-binding domain superfamily/Winged helix DNA-binding domain"/>
    <property type="match status" value="1"/>
</dbReference>
<keyword evidence="3" id="KW-0238">DNA-binding</keyword>
<dbReference type="RefSeq" id="WP_084252234.1">
    <property type="nucleotide sequence ID" value="NZ_BDCR01000001.1"/>
</dbReference>
<dbReference type="Proteomes" id="UP000076586">
    <property type="component" value="Unassembled WGS sequence"/>
</dbReference>
<evidence type="ECO:0000256" key="1">
    <source>
        <dbReference type="ARBA" id="ARBA00009350"/>
    </source>
</evidence>
<gene>
    <name evidence="3" type="ORF">PJIAN_1630</name>
</gene>
<dbReference type="InterPro" id="IPR013324">
    <property type="entry name" value="RNA_pol_sigma_r3/r4-like"/>
</dbReference>
<comment type="caution">
    <text evidence="3">The sequence shown here is derived from an EMBL/GenBank/DDBJ whole genome shotgun (WGS) entry which is preliminary data.</text>
</comment>
<dbReference type="SUPFAM" id="SSF88659">
    <property type="entry name" value="Sigma3 and sigma4 domains of RNA polymerase sigma factors"/>
    <property type="match status" value="1"/>
</dbReference>
<dbReference type="OrthoDB" id="280278at2"/>
<sequence length="137" mass="15935">MPRPKCQRRIGCPPTMEGFKPFGIHRNGKETVTLLFEEYEALRLTDYEGLTQEQAAEKMQVSRPTFTRIYEQARKTIAKAFVEGSAIIIQGGDVQFDKKWYRCRTCHRLVEGIENHIRCHGCTKYSDDELKEITSYI</sequence>
<dbReference type="InterPro" id="IPR036388">
    <property type="entry name" value="WH-like_DNA-bd_sf"/>
</dbReference>
<name>A0A170YSW2_9BACT</name>
<evidence type="ECO:0000256" key="2">
    <source>
        <dbReference type="HAMAP-Rule" id="MF_00674"/>
    </source>
</evidence>
<reference evidence="4" key="2">
    <citation type="journal article" date="2017" name="Genome Announc.">
        <title>Draft genome sequence of Paludibacter jiangxiensis NM7(T), a propionate-producing fermentative bacterium.</title>
        <authorList>
            <person name="Qiu Y.-L."/>
            <person name="Tourlousse D.M."/>
            <person name="Matsuura N."/>
            <person name="Ohashi A."/>
            <person name="Sekiguchi Y."/>
        </authorList>
    </citation>
    <scope>NUCLEOTIDE SEQUENCE [LARGE SCALE GENOMIC DNA]</scope>
    <source>
        <strain evidence="4">NM7</strain>
    </source>
</reference>
<dbReference type="HAMAP" id="MF_00674">
    <property type="entry name" value="UPF0251"/>
    <property type="match status" value="1"/>
</dbReference>
<dbReference type="STRING" id="681398.PJIAN_1630"/>
<dbReference type="PANTHER" id="PTHR37478:SF2">
    <property type="entry name" value="UPF0251 PROTEIN TK0562"/>
    <property type="match status" value="1"/>
</dbReference>
<organism evidence="3 4">
    <name type="scientific">Paludibacter jiangxiensis</name>
    <dbReference type="NCBI Taxonomy" id="681398"/>
    <lineage>
        <taxon>Bacteria</taxon>
        <taxon>Pseudomonadati</taxon>
        <taxon>Bacteroidota</taxon>
        <taxon>Bacteroidia</taxon>
        <taxon>Bacteroidales</taxon>
        <taxon>Paludibacteraceae</taxon>
        <taxon>Paludibacter</taxon>
    </lineage>
</organism>
<comment type="similarity">
    <text evidence="1 2">Belongs to the UPF0251 family.</text>
</comment>
<evidence type="ECO:0000313" key="3">
    <source>
        <dbReference type="EMBL" id="GAT62040.1"/>
    </source>
</evidence>
<dbReference type="GO" id="GO:0003677">
    <property type="term" value="F:DNA binding"/>
    <property type="evidence" value="ECO:0007669"/>
    <property type="project" value="UniProtKB-KW"/>
</dbReference>
<protein>
    <recommendedName>
        <fullName evidence="2">UPF0251 protein PJIAN_1630</fullName>
    </recommendedName>
</protein>
<dbReference type="PANTHER" id="PTHR37478">
    <property type="match status" value="1"/>
</dbReference>
<dbReference type="InterPro" id="IPR002852">
    <property type="entry name" value="UPF0251"/>
</dbReference>